<proteinExistence type="predicted"/>
<dbReference type="VEuPathDB" id="AmoebaDB:NAEGRDRAFT_67947"/>
<sequence length="341" mass="39176">MSVELKNGILGQKDRNVRIFGKDIGGMEGLNSIIAEFPSKWYYMKPLADYLVSNGSYEIGKSLRGFTYDWRVGVRERANDSLSLGGDYFKLQKLVEETFKLNGRKVSLLGHSMGGPFLQYFLANFVSQDWKDRYIYKYIPVAGPFDGTSFSLILYVTGTNWQFPGFKPENAKKLLRQYPSILFMTPTQFPYKYPFFSYKGNVSYHVDLSDIEKFLTDAQVSNGVALYHHEYSQYKHNRLNAPNVTTHCMYGYGTPTATRVRYTGNKELKDLNYMDVLHNTTVVNSEDGDGTVPIYSLELCDQFAKSQKKPVHVHRFANETHSDIINSEQFQKILLEILSYD</sequence>
<reference evidence="1 2" key="1">
    <citation type="journal article" date="2010" name="Cell">
        <title>The genome of Naegleria gruberi illuminates early eukaryotic versatility.</title>
        <authorList>
            <person name="Fritz-Laylin L.K."/>
            <person name="Prochnik S.E."/>
            <person name="Ginger M.L."/>
            <person name="Dacks J.B."/>
            <person name="Carpenter M.L."/>
            <person name="Field M.C."/>
            <person name="Kuo A."/>
            <person name="Paredez A."/>
            <person name="Chapman J."/>
            <person name="Pham J."/>
            <person name="Shu S."/>
            <person name="Neupane R."/>
            <person name="Cipriano M."/>
            <person name="Mancuso J."/>
            <person name="Tu H."/>
            <person name="Salamov A."/>
            <person name="Lindquist E."/>
            <person name="Shapiro H."/>
            <person name="Lucas S."/>
            <person name="Grigoriev I.V."/>
            <person name="Cande W.Z."/>
            <person name="Fulton C."/>
            <person name="Rokhsar D.S."/>
            <person name="Dawson S.C."/>
        </authorList>
    </citation>
    <scope>NUCLEOTIDE SEQUENCE [LARGE SCALE GENOMIC DNA]</scope>
    <source>
        <strain evidence="1 2">NEG-M</strain>
    </source>
</reference>
<dbReference type="Pfam" id="PF02450">
    <property type="entry name" value="LCAT"/>
    <property type="match status" value="2"/>
</dbReference>
<dbReference type="RefSeq" id="XP_002676697.1">
    <property type="nucleotide sequence ID" value="XM_002676651.1"/>
</dbReference>
<evidence type="ECO:0000313" key="2">
    <source>
        <dbReference type="Proteomes" id="UP000006671"/>
    </source>
</evidence>
<dbReference type="InterPro" id="IPR029058">
    <property type="entry name" value="AB_hydrolase_fold"/>
</dbReference>
<dbReference type="OrthoDB" id="190846at2759"/>
<dbReference type="PANTHER" id="PTHR11440">
    <property type="entry name" value="LECITHIN-CHOLESTEROL ACYLTRANSFERASE-RELATED"/>
    <property type="match status" value="1"/>
</dbReference>
<gene>
    <name evidence="1" type="ORF">NAEGRDRAFT_67947</name>
</gene>
<dbReference type="Proteomes" id="UP000006671">
    <property type="component" value="Unassembled WGS sequence"/>
</dbReference>
<organism evidence="2">
    <name type="scientific">Naegleria gruberi</name>
    <name type="common">Amoeba</name>
    <dbReference type="NCBI Taxonomy" id="5762"/>
    <lineage>
        <taxon>Eukaryota</taxon>
        <taxon>Discoba</taxon>
        <taxon>Heterolobosea</taxon>
        <taxon>Tetramitia</taxon>
        <taxon>Eutetramitia</taxon>
        <taxon>Vahlkampfiidae</taxon>
        <taxon>Naegleria</taxon>
    </lineage>
</organism>
<dbReference type="SUPFAM" id="SSF53474">
    <property type="entry name" value="alpha/beta-Hydrolases"/>
    <property type="match status" value="1"/>
</dbReference>
<name>D2VGE4_NAEGR</name>
<protein>
    <submittedName>
        <fullName evidence="1">Predicted protein</fullName>
    </submittedName>
</protein>
<dbReference type="EMBL" id="GG738870">
    <property type="protein sequence ID" value="EFC43953.1"/>
    <property type="molecule type" value="Genomic_DNA"/>
</dbReference>
<dbReference type="GeneID" id="8850087"/>
<dbReference type="OMA" id="VEPYESR"/>
<evidence type="ECO:0000313" key="1">
    <source>
        <dbReference type="EMBL" id="EFC43953.1"/>
    </source>
</evidence>
<dbReference type="eggNOG" id="KOG2369">
    <property type="taxonomic scope" value="Eukaryota"/>
</dbReference>
<accession>D2VGE4</accession>
<dbReference type="Gene3D" id="3.40.50.1820">
    <property type="entry name" value="alpha/beta hydrolase"/>
    <property type="match status" value="1"/>
</dbReference>
<dbReference type="KEGG" id="ngr:NAEGRDRAFT_67947"/>
<dbReference type="InterPro" id="IPR003386">
    <property type="entry name" value="LACT/PDAT_acylTrfase"/>
</dbReference>
<dbReference type="AlphaFoldDB" id="D2VGE4"/>
<dbReference type="FunCoup" id="D2VGE4">
    <property type="interactions" value="158"/>
</dbReference>
<dbReference type="InParanoid" id="D2VGE4"/>
<dbReference type="GO" id="GO:0008374">
    <property type="term" value="F:O-acyltransferase activity"/>
    <property type="evidence" value="ECO:0007669"/>
    <property type="project" value="InterPro"/>
</dbReference>
<dbReference type="GO" id="GO:0006629">
    <property type="term" value="P:lipid metabolic process"/>
    <property type="evidence" value="ECO:0007669"/>
    <property type="project" value="InterPro"/>
</dbReference>
<dbReference type="STRING" id="5762.D2VGE4"/>
<keyword evidence="2" id="KW-1185">Reference proteome</keyword>